<dbReference type="Proteomes" id="UP000005466">
    <property type="component" value="Unassembled WGS sequence"/>
</dbReference>
<reference evidence="2 3" key="1">
    <citation type="journal article" date="2011" name="PLoS Pathog.">
        <title>Dynamic evolution of pathogenicity revealed by sequencing and comparative genomics of 19 Pseudomonas syringae isolates.</title>
        <authorList>
            <person name="Baltrus D.A."/>
            <person name="Nishimura M.T."/>
            <person name="Romanchuk A."/>
            <person name="Chang J.H."/>
            <person name="Mukhtar M.S."/>
            <person name="Cherkis K."/>
            <person name="Roach J."/>
            <person name="Grant S.R."/>
            <person name="Jones C.D."/>
            <person name="Dangl J.L."/>
        </authorList>
    </citation>
    <scope>NUCLEOTIDE SEQUENCE [LARGE SCALE GENOMIC DNA]</scope>
    <source>
        <strain evidence="3">race 4</strain>
    </source>
</reference>
<dbReference type="InterPro" id="IPR027417">
    <property type="entry name" value="P-loop_NTPase"/>
</dbReference>
<dbReference type="Gene3D" id="3.40.50.300">
    <property type="entry name" value="P-loop containing nucleotide triphosphate hydrolases"/>
    <property type="match status" value="1"/>
</dbReference>
<sequence length="40" mass="4543">TDRKGADDYVSAQLQRAGLSPQLRQRYPHQFSGGQRQRVA</sequence>
<organism evidence="2 3">
    <name type="scientific">Pseudomonas savastanoi pv. glycinea str. race 4</name>
    <dbReference type="NCBI Taxonomy" id="875330"/>
    <lineage>
        <taxon>Bacteria</taxon>
        <taxon>Pseudomonadati</taxon>
        <taxon>Pseudomonadota</taxon>
        <taxon>Gammaproteobacteria</taxon>
        <taxon>Pseudomonadales</taxon>
        <taxon>Pseudomonadaceae</taxon>
        <taxon>Pseudomonas</taxon>
    </lineage>
</organism>
<evidence type="ECO:0000313" key="2">
    <source>
        <dbReference type="EMBL" id="EGH19127.1"/>
    </source>
</evidence>
<name>F3CIN5_PSESG</name>
<keyword evidence="2" id="KW-0067">ATP-binding</keyword>
<gene>
    <name evidence="2" type="ORF">Pgy4_39795</name>
</gene>
<proteinExistence type="predicted"/>
<protein>
    <submittedName>
        <fullName evidence="2">Oligopeptide/dipeptide ABC transporter, ATP-binding protein</fullName>
    </submittedName>
</protein>
<evidence type="ECO:0000313" key="3">
    <source>
        <dbReference type="Proteomes" id="UP000005466"/>
    </source>
</evidence>
<dbReference type="EMBL" id="ADWY01003626">
    <property type="protein sequence ID" value="EGH19127.1"/>
    <property type="molecule type" value="Genomic_DNA"/>
</dbReference>
<evidence type="ECO:0000256" key="1">
    <source>
        <dbReference type="SAM" id="MobiDB-lite"/>
    </source>
</evidence>
<feature type="non-terminal residue" evidence="2">
    <location>
        <position position="1"/>
    </location>
</feature>
<feature type="non-terminal residue" evidence="2">
    <location>
        <position position="40"/>
    </location>
</feature>
<dbReference type="SUPFAM" id="SSF52540">
    <property type="entry name" value="P-loop containing nucleoside triphosphate hydrolases"/>
    <property type="match status" value="1"/>
</dbReference>
<dbReference type="GO" id="GO:0005524">
    <property type="term" value="F:ATP binding"/>
    <property type="evidence" value="ECO:0007669"/>
    <property type="project" value="UniProtKB-KW"/>
</dbReference>
<comment type="caution">
    <text evidence="2">The sequence shown here is derived from an EMBL/GenBank/DDBJ whole genome shotgun (WGS) entry which is preliminary data.</text>
</comment>
<dbReference type="AlphaFoldDB" id="F3CIN5"/>
<accession>F3CIN5</accession>
<feature type="region of interest" description="Disordered" evidence="1">
    <location>
        <begin position="1"/>
        <end position="40"/>
    </location>
</feature>
<keyword evidence="2" id="KW-0547">Nucleotide-binding</keyword>